<evidence type="ECO:0008006" key="4">
    <source>
        <dbReference type="Google" id="ProtNLM"/>
    </source>
</evidence>
<dbReference type="EMBL" id="RQHK01000002">
    <property type="protein sequence ID" value="TGM81545.1"/>
    <property type="molecule type" value="Genomic_DNA"/>
</dbReference>
<feature type="compositionally biased region" description="Polar residues" evidence="1">
    <location>
        <begin position="84"/>
        <end position="97"/>
    </location>
</feature>
<name>A0ABY2P242_9LEPT</name>
<keyword evidence="3" id="KW-1185">Reference proteome</keyword>
<gene>
    <name evidence="2" type="ORF">EHR01_01725</name>
</gene>
<protein>
    <recommendedName>
        <fullName evidence="4">Porin</fullName>
    </recommendedName>
</protein>
<evidence type="ECO:0000313" key="3">
    <source>
        <dbReference type="Proteomes" id="UP000297940"/>
    </source>
</evidence>
<feature type="compositionally biased region" description="Basic and acidic residues" evidence="1">
    <location>
        <begin position="67"/>
        <end position="83"/>
    </location>
</feature>
<dbReference type="Proteomes" id="UP000297940">
    <property type="component" value="Unassembled WGS sequence"/>
</dbReference>
<organism evidence="2 3">
    <name type="scientific">Leptospira mtsangambouensis</name>
    <dbReference type="NCBI Taxonomy" id="2484912"/>
    <lineage>
        <taxon>Bacteria</taxon>
        <taxon>Pseudomonadati</taxon>
        <taxon>Spirochaetota</taxon>
        <taxon>Spirochaetia</taxon>
        <taxon>Leptospirales</taxon>
        <taxon>Leptospiraceae</taxon>
        <taxon>Leptospira</taxon>
    </lineage>
</organism>
<comment type="caution">
    <text evidence="2">The sequence shown here is derived from an EMBL/GenBank/DDBJ whole genome shotgun (WGS) entry which is preliminary data.</text>
</comment>
<evidence type="ECO:0000256" key="1">
    <source>
        <dbReference type="SAM" id="MobiDB-lite"/>
    </source>
</evidence>
<accession>A0ABY2P242</accession>
<proteinExistence type="predicted"/>
<evidence type="ECO:0000313" key="2">
    <source>
        <dbReference type="EMBL" id="TGM81545.1"/>
    </source>
</evidence>
<sequence>MYLLRINQLTKRKLFPLLVVIVFSVSIWSQSSEWEKELFDSTKEESNQKPKSPKVNKDTIETDWEAELDKDLKDQETRSKSTEGSRGVTSNVQQPNQINRSAQNLMMDVSAAIDIVGAWDRNKPRGTGERIDNKLDVRSAEFGFTAAVDQWMRANFLGAAHGEDGKYNFEVHEANVLFPFLPFNTSLKVGQMFVDIGRLNRIHLHDRPFTMNPIVHEKFIGFESIMDTGAEFSVLLPWKWITQELVLGATNGKKWGHSHSEGPQKNNPMGYAHLKHFYYFGNNWGSQFGFSGVRFEPTTDRRNQRYLYGMDAVLRWNRSNLRELMIMSEGWYQQEIFPEQMDPSTFQKSKAPSRDQWGYYFFVDYKFHQLWSFGYRYDYFTDKSLVDKNGKLADNAIEAHSAQITFHSSEFGRIRGSIERRYIQDFSKTEFQEQREWRFYVQAVAILGSHPAHSY</sequence>
<reference evidence="3" key="1">
    <citation type="journal article" date="2019" name="PLoS Negl. Trop. Dis.">
        <title>Revisiting the worldwide diversity of Leptospira species in the environment.</title>
        <authorList>
            <person name="Vincent A.T."/>
            <person name="Schiettekatte O."/>
            <person name="Bourhy P."/>
            <person name="Veyrier F.J."/>
            <person name="Picardeau M."/>
        </authorList>
    </citation>
    <scope>NUCLEOTIDE SEQUENCE [LARGE SCALE GENOMIC DNA]</scope>
    <source>
        <strain evidence="3">201601298</strain>
    </source>
</reference>
<feature type="region of interest" description="Disordered" evidence="1">
    <location>
        <begin position="40"/>
        <end position="97"/>
    </location>
</feature>